<dbReference type="PROSITE" id="PS50866">
    <property type="entry name" value="GOLD"/>
    <property type="match status" value="1"/>
</dbReference>
<evidence type="ECO:0000256" key="7">
    <source>
        <dbReference type="ARBA" id="ARBA00037847"/>
    </source>
</evidence>
<feature type="signal peptide" evidence="9">
    <location>
        <begin position="1"/>
        <end position="18"/>
    </location>
</feature>
<dbReference type="GO" id="GO:0016020">
    <property type="term" value="C:membrane"/>
    <property type="evidence" value="ECO:0007669"/>
    <property type="project" value="UniProtKB-SubCell"/>
</dbReference>
<dbReference type="STRING" id="1051890.A0A3N4LNG8"/>
<proteinExistence type="inferred from homology"/>
<keyword evidence="5" id="KW-1133">Transmembrane helix</keyword>
<keyword evidence="12" id="KW-1185">Reference proteome</keyword>
<evidence type="ECO:0000256" key="4">
    <source>
        <dbReference type="ARBA" id="ARBA00022729"/>
    </source>
</evidence>
<dbReference type="InterPro" id="IPR036598">
    <property type="entry name" value="GOLD_dom_sf"/>
</dbReference>
<dbReference type="OrthoDB" id="62956at2759"/>
<evidence type="ECO:0000256" key="6">
    <source>
        <dbReference type="ARBA" id="ARBA00023136"/>
    </source>
</evidence>
<reference evidence="11 12" key="1">
    <citation type="journal article" date="2018" name="Nat. Ecol. Evol.">
        <title>Pezizomycetes genomes reveal the molecular basis of ectomycorrhizal truffle lifestyle.</title>
        <authorList>
            <person name="Murat C."/>
            <person name="Payen T."/>
            <person name="Noel B."/>
            <person name="Kuo A."/>
            <person name="Morin E."/>
            <person name="Chen J."/>
            <person name="Kohler A."/>
            <person name="Krizsan K."/>
            <person name="Balestrini R."/>
            <person name="Da Silva C."/>
            <person name="Montanini B."/>
            <person name="Hainaut M."/>
            <person name="Levati E."/>
            <person name="Barry K.W."/>
            <person name="Belfiori B."/>
            <person name="Cichocki N."/>
            <person name="Clum A."/>
            <person name="Dockter R.B."/>
            <person name="Fauchery L."/>
            <person name="Guy J."/>
            <person name="Iotti M."/>
            <person name="Le Tacon F."/>
            <person name="Lindquist E.A."/>
            <person name="Lipzen A."/>
            <person name="Malagnac F."/>
            <person name="Mello A."/>
            <person name="Molinier V."/>
            <person name="Miyauchi S."/>
            <person name="Poulain J."/>
            <person name="Riccioni C."/>
            <person name="Rubini A."/>
            <person name="Sitrit Y."/>
            <person name="Splivallo R."/>
            <person name="Traeger S."/>
            <person name="Wang M."/>
            <person name="Zifcakova L."/>
            <person name="Wipf D."/>
            <person name="Zambonelli A."/>
            <person name="Paolocci F."/>
            <person name="Nowrousian M."/>
            <person name="Ottonello S."/>
            <person name="Baldrian P."/>
            <person name="Spatafora J.W."/>
            <person name="Henrissat B."/>
            <person name="Nagy L.G."/>
            <person name="Aury J.M."/>
            <person name="Wincker P."/>
            <person name="Grigoriev I.V."/>
            <person name="Bonfante P."/>
            <person name="Martin F.M."/>
        </authorList>
    </citation>
    <scope>NUCLEOTIDE SEQUENCE [LARGE SCALE GENOMIC DNA]</scope>
    <source>
        <strain evidence="11 12">ATCC MYA-4762</strain>
    </source>
</reference>
<dbReference type="InterPro" id="IPR009038">
    <property type="entry name" value="GOLD_dom"/>
</dbReference>
<keyword evidence="6" id="KW-0472">Membrane</keyword>
<evidence type="ECO:0000256" key="8">
    <source>
        <dbReference type="RuleBase" id="RU003827"/>
    </source>
</evidence>
<evidence type="ECO:0000313" key="11">
    <source>
        <dbReference type="EMBL" id="RPB24453.1"/>
    </source>
</evidence>
<dbReference type="InParanoid" id="A0A3N4LNG8"/>
<evidence type="ECO:0000256" key="9">
    <source>
        <dbReference type="SAM" id="SignalP"/>
    </source>
</evidence>
<sequence length="203" mass="23152">MRSIFVFLAAAAASVVSAHNVQLAAHSRECFHEDLHKDDQMSVSFQVGDREFGHSGNLDIDFWITDPKGSLQVNERAVSSGVHTFTVKHDGRHIYCFSNDNYSAASKEVSFNVHGVVYVPEPPPGSPPSDPLEHEIRQLSELLSQVKDEQEYIVMRERNHRNTAESTNARVKWWSIFQLGVVTGNSAWQVWWIRRFFEVKRVV</sequence>
<evidence type="ECO:0000259" key="10">
    <source>
        <dbReference type="PROSITE" id="PS50866"/>
    </source>
</evidence>
<protein>
    <recommendedName>
        <fullName evidence="10">GOLD domain-containing protein</fullName>
    </recommendedName>
</protein>
<dbReference type="FunCoup" id="A0A3N4LNG8">
    <property type="interactions" value="960"/>
</dbReference>
<dbReference type="PANTHER" id="PTHR22811">
    <property type="entry name" value="TRANSMEMBRANE EMP24 DOMAIN-CONTAINING PROTEIN"/>
    <property type="match status" value="1"/>
</dbReference>
<feature type="domain" description="GOLD" evidence="10">
    <location>
        <begin position="28"/>
        <end position="115"/>
    </location>
</feature>
<comment type="subcellular location">
    <subcellularLocation>
        <location evidence="7">Endomembrane system</location>
        <topology evidence="7">Single-pass membrane protein</topology>
    </subcellularLocation>
    <subcellularLocation>
        <location evidence="1 8">Membrane</location>
        <topology evidence="1 8">Single-pass type I membrane protein</topology>
    </subcellularLocation>
</comment>
<accession>A0A3N4LNG8</accession>
<dbReference type="GO" id="GO:0012505">
    <property type="term" value="C:endomembrane system"/>
    <property type="evidence" value="ECO:0007669"/>
    <property type="project" value="UniProtKB-SubCell"/>
</dbReference>
<evidence type="ECO:0000256" key="1">
    <source>
        <dbReference type="ARBA" id="ARBA00004479"/>
    </source>
</evidence>
<keyword evidence="3 8" id="KW-0812">Transmembrane</keyword>
<organism evidence="11 12">
    <name type="scientific">Terfezia boudieri ATCC MYA-4762</name>
    <dbReference type="NCBI Taxonomy" id="1051890"/>
    <lineage>
        <taxon>Eukaryota</taxon>
        <taxon>Fungi</taxon>
        <taxon>Dikarya</taxon>
        <taxon>Ascomycota</taxon>
        <taxon>Pezizomycotina</taxon>
        <taxon>Pezizomycetes</taxon>
        <taxon>Pezizales</taxon>
        <taxon>Pezizaceae</taxon>
        <taxon>Terfezia</taxon>
    </lineage>
</organism>
<dbReference type="Proteomes" id="UP000267821">
    <property type="component" value="Unassembled WGS sequence"/>
</dbReference>
<evidence type="ECO:0000256" key="5">
    <source>
        <dbReference type="ARBA" id="ARBA00022989"/>
    </source>
</evidence>
<evidence type="ECO:0000256" key="2">
    <source>
        <dbReference type="ARBA" id="ARBA00007104"/>
    </source>
</evidence>
<dbReference type="SMART" id="SM01190">
    <property type="entry name" value="EMP24_GP25L"/>
    <property type="match status" value="1"/>
</dbReference>
<evidence type="ECO:0000313" key="12">
    <source>
        <dbReference type="Proteomes" id="UP000267821"/>
    </source>
</evidence>
<dbReference type="SUPFAM" id="SSF101576">
    <property type="entry name" value="Supernatant protein factor (SPF), C-terminal domain"/>
    <property type="match status" value="1"/>
</dbReference>
<dbReference type="AlphaFoldDB" id="A0A3N4LNG8"/>
<feature type="chain" id="PRO_5018023878" description="GOLD domain-containing protein" evidence="9">
    <location>
        <begin position="19"/>
        <end position="203"/>
    </location>
</feature>
<name>A0A3N4LNG8_9PEZI</name>
<dbReference type="EMBL" id="ML121541">
    <property type="protein sequence ID" value="RPB24453.1"/>
    <property type="molecule type" value="Genomic_DNA"/>
</dbReference>
<comment type="similarity">
    <text evidence="2 8">Belongs to the EMP24/GP25L family.</text>
</comment>
<dbReference type="Pfam" id="PF01105">
    <property type="entry name" value="EMP24_GP25L"/>
    <property type="match status" value="1"/>
</dbReference>
<dbReference type="InterPro" id="IPR015720">
    <property type="entry name" value="Emp24-like"/>
</dbReference>
<keyword evidence="4 9" id="KW-0732">Signal</keyword>
<gene>
    <name evidence="11" type="ORF">L211DRAFT_807701</name>
</gene>
<evidence type="ECO:0000256" key="3">
    <source>
        <dbReference type="ARBA" id="ARBA00022692"/>
    </source>
</evidence>